<protein>
    <submittedName>
        <fullName evidence="1">Uncharacterized protein</fullName>
    </submittedName>
</protein>
<dbReference type="VEuPathDB" id="FungiDB:RhiirA1_542128"/>
<dbReference type="VEuPathDB" id="FungiDB:RhiirFUN_005713"/>
<dbReference type="AlphaFoldDB" id="A0A2I1G6P8"/>
<reference evidence="1 2" key="1">
    <citation type="submission" date="2015-10" db="EMBL/GenBank/DDBJ databases">
        <title>Genome analyses suggest a sexual origin of heterokaryosis in a supposedly ancient asexual fungus.</title>
        <authorList>
            <person name="Ropars J."/>
            <person name="Sedzielewska K."/>
            <person name="Noel J."/>
            <person name="Charron P."/>
            <person name="Farinelli L."/>
            <person name="Marton T."/>
            <person name="Kruger M."/>
            <person name="Pelin A."/>
            <person name="Brachmann A."/>
            <person name="Corradi N."/>
        </authorList>
    </citation>
    <scope>NUCLEOTIDE SEQUENCE [LARGE SCALE GENOMIC DNA]</scope>
    <source>
        <strain evidence="1 2">A4</strain>
    </source>
</reference>
<accession>A0A2I1G6P8</accession>
<dbReference type="EMBL" id="LLXI01000188">
    <property type="protein sequence ID" value="PKY42241.1"/>
    <property type="molecule type" value="Genomic_DNA"/>
</dbReference>
<name>A0A2I1G6P8_9GLOM</name>
<evidence type="ECO:0000313" key="2">
    <source>
        <dbReference type="Proteomes" id="UP000234323"/>
    </source>
</evidence>
<dbReference type="VEuPathDB" id="FungiDB:FUN_005644"/>
<evidence type="ECO:0000313" key="1">
    <source>
        <dbReference type="EMBL" id="PKY42241.1"/>
    </source>
</evidence>
<dbReference type="Proteomes" id="UP000234323">
    <property type="component" value="Unassembled WGS sequence"/>
</dbReference>
<keyword evidence="2" id="KW-1185">Reference proteome</keyword>
<sequence>MPFANIRIFKGSRVLHGWYIHPIPYEMPIKGFFEKLITKEISPECGITIEVSEVIERVELSETSASTATKVSPDCNIIELTSSMGVHIHYRLKNDTTATPDLIPQRNCFMIMMQNAHRTQMHLPTFAHSVKANRKQTLRSDLVDWIRLHNGGWSTQSLANTQGKQFIVNLVETIWYIDMCNHEKFKERSCHIPELFHEFFGRADPESYKQSRKSFDANELNLHCQALAPYATSSWMLMANFDWLRDAFDRFIIAISSYVGFLQRQCVTTAKIMHPRLLCDPLKKLSQSKFIRKIFG</sequence>
<proteinExistence type="predicted"/>
<comment type="caution">
    <text evidence="1">The sequence shown here is derived from an EMBL/GenBank/DDBJ whole genome shotgun (WGS) entry which is preliminary data.</text>
</comment>
<gene>
    <name evidence="1" type="ORF">RhiirA4_441842</name>
</gene>
<organism evidence="1 2">
    <name type="scientific">Rhizophagus irregularis</name>
    <dbReference type="NCBI Taxonomy" id="588596"/>
    <lineage>
        <taxon>Eukaryota</taxon>
        <taxon>Fungi</taxon>
        <taxon>Fungi incertae sedis</taxon>
        <taxon>Mucoromycota</taxon>
        <taxon>Glomeromycotina</taxon>
        <taxon>Glomeromycetes</taxon>
        <taxon>Glomerales</taxon>
        <taxon>Glomeraceae</taxon>
        <taxon>Rhizophagus</taxon>
    </lineage>
</organism>